<dbReference type="Gene3D" id="1.10.8.10">
    <property type="entry name" value="DNA helicase RuvA subunit, C-terminal domain"/>
    <property type="match status" value="1"/>
</dbReference>
<evidence type="ECO:0000256" key="1">
    <source>
        <dbReference type="ARBA" id="ARBA00005532"/>
    </source>
</evidence>
<comment type="similarity">
    <text evidence="1 5">Belongs to the EF-Ts family.</text>
</comment>
<name>A0A2H0RFD9_9BACT</name>
<keyword evidence="3 5" id="KW-0251">Elongation factor</keyword>
<dbReference type="FunFam" id="1.10.8.10:FF:000001">
    <property type="entry name" value="Elongation factor Ts"/>
    <property type="match status" value="1"/>
</dbReference>
<evidence type="ECO:0000256" key="3">
    <source>
        <dbReference type="ARBA" id="ARBA00022768"/>
    </source>
</evidence>
<feature type="domain" description="Translation elongation factor EFTs/EF1B dimerisation" evidence="6">
    <location>
        <begin position="37"/>
        <end position="194"/>
    </location>
</feature>
<sequence length="196" mass="21522">MITTDQIKALRDKTGISVMQCKQALESADGDEGKALELLKKKGAEIAAKKSERTLGAGMVHCYIHAGGAVGTMVELNAETDFVAKHDDFKALAYDVAMHVAAMNPKYIDEADISAEERAVAEALFREEVEAMQKPADVKAKVLEGKLSTYLGERTLLAQPFVKNSDMTVSELLEQATQKFGEKVQIRRFVRFAVLQ</sequence>
<dbReference type="InterPro" id="IPR036402">
    <property type="entry name" value="EF-Ts_dimer_sf"/>
</dbReference>
<evidence type="ECO:0000313" key="8">
    <source>
        <dbReference type="Proteomes" id="UP000228767"/>
    </source>
</evidence>
<accession>A0A2H0RFD9</accession>
<keyword evidence="4 5" id="KW-0648">Protein biosynthesis</keyword>
<dbReference type="SUPFAM" id="SSF46934">
    <property type="entry name" value="UBA-like"/>
    <property type="match status" value="1"/>
</dbReference>
<dbReference type="InterPro" id="IPR001816">
    <property type="entry name" value="Transl_elong_EFTs/EF1B"/>
</dbReference>
<dbReference type="Gene3D" id="1.10.286.20">
    <property type="match status" value="1"/>
</dbReference>
<gene>
    <name evidence="5 7" type="primary">tsf</name>
    <name evidence="7" type="ORF">COV10_00555</name>
</gene>
<evidence type="ECO:0000313" key="7">
    <source>
        <dbReference type="EMBL" id="PIR45223.1"/>
    </source>
</evidence>
<dbReference type="SUPFAM" id="SSF54713">
    <property type="entry name" value="Elongation factor Ts (EF-Ts), dimerisation domain"/>
    <property type="match status" value="1"/>
</dbReference>
<dbReference type="EMBL" id="PCYI01000003">
    <property type="protein sequence ID" value="PIR45223.1"/>
    <property type="molecule type" value="Genomic_DNA"/>
</dbReference>
<comment type="caution">
    <text evidence="7">The sequence shown here is derived from an EMBL/GenBank/DDBJ whole genome shotgun (WGS) entry which is preliminary data.</text>
</comment>
<dbReference type="InterPro" id="IPR009060">
    <property type="entry name" value="UBA-like_sf"/>
</dbReference>
<reference evidence="7 8" key="1">
    <citation type="submission" date="2017-09" db="EMBL/GenBank/DDBJ databases">
        <title>Depth-based differentiation of microbial function through sediment-hosted aquifers and enrichment of novel symbionts in the deep terrestrial subsurface.</title>
        <authorList>
            <person name="Probst A.J."/>
            <person name="Ladd B."/>
            <person name="Jarett J.K."/>
            <person name="Geller-Mcgrath D.E."/>
            <person name="Sieber C.M."/>
            <person name="Emerson J.B."/>
            <person name="Anantharaman K."/>
            <person name="Thomas B.C."/>
            <person name="Malmstrom R."/>
            <person name="Stieglmeier M."/>
            <person name="Klingl A."/>
            <person name="Woyke T."/>
            <person name="Ryan C.M."/>
            <person name="Banfield J.F."/>
        </authorList>
    </citation>
    <scope>NUCLEOTIDE SEQUENCE [LARGE SCALE GENOMIC DNA]</scope>
    <source>
        <strain evidence="7">CG10_big_fil_rev_8_21_14_0_10_51_16</strain>
    </source>
</reference>
<keyword evidence="5" id="KW-0963">Cytoplasm</keyword>
<dbReference type="GO" id="GO:0003746">
    <property type="term" value="F:translation elongation factor activity"/>
    <property type="evidence" value="ECO:0007669"/>
    <property type="project" value="UniProtKB-UniRule"/>
</dbReference>
<dbReference type="HAMAP" id="MF_00050">
    <property type="entry name" value="EF_Ts"/>
    <property type="match status" value="1"/>
</dbReference>
<dbReference type="InterPro" id="IPR018101">
    <property type="entry name" value="Transl_elong_Ts_CS"/>
</dbReference>
<dbReference type="Pfam" id="PF00889">
    <property type="entry name" value="EF_TS"/>
    <property type="match status" value="1"/>
</dbReference>
<proteinExistence type="inferred from homology"/>
<dbReference type="Proteomes" id="UP000228767">
    <property type="component" value="Unassembled WGS sequence"/>
</dbReference>
<evidence type="ECO:0000256" key="2">
    <source>
        <dbReference type="ARBA" id="ARBA00016956"/>
    </source>
</evidence>
<dbReference type="GO" id="GO:0005737">
    <property type="term" value="C:cytoplasm"/>
    <property type="evidence" value="ECO:0007669"/>
    <property type="project" value="UniProtKB-SubCell"/>
</dbReference>
<dbReference type="InterPro" id="IPR014039">
    <property type="entry name" value="Transl_elong_EFTs/EF1B_dimer"/>
</dbReference>
<dbReference type="PANTHER" id="PTHR11741:SF0">
    <property type="entry name" value="ELONGATION FACTOR TS, MITOCHONDRIAL"/>
    <property type="match status" value="1"/>
</dbReference>
<evidence type="ECO:0000259" key="6">
    <source>
        <dbReference type="Pfam" id="PF00889"/>
    </source>
</evidence>
<dbReference type="AlphaFoldDB" id="A0A2H0RFD9"/>
<evidence type="ECO:0000256" key="4">
    <source>
        <dbReference type="ARBA" id="ARBA00022917"/>
    </source>
</evidence>
<feature type="region of interest" description="Involved in Mg(2+) ion dislocation from EF-Tu" evidence="5">
    <location>
        <begin position="80"/>
        <end position="83"/>
    </location>
</feature>
<dbReference type="Gene3D" id="3.30.479.20">
    <property type="entry name" value="Elongation factor Ts, dimerisation domain"/>
    <property type="match status" value="1"/>
</dbReference>
<protein>
    <recommendedName>
        <fullName evidence="2 5">Elongation factor Ts</fullName>
        <shortName evidence="5">EF-Ts</shortName>
    </recommendedName>
</protein>
<comment type="function">
    <text evidence="5">Associates with the EF-Tu.GDP complex and induces the exchange of GDP to GTP. It remains bound to the aminoacyl-tRNA.EF-Tu.GTP complex up to the GTP hydrolysis stage on the ribosome.</text>
</comment>
<organism evidence="7 8">
    <name type="scientific">Candidatus Vogelbacteria bacterium CG10_big_fil_rev_8_21_14_0_10_51_16</name>
    <dbReference type="NCBI Taxonomy" id="1975045"/>
    <lineage>
        <taxon>Bacteria</taxon>
        <taxon>Candidatus Vogeliibacteriota</taxon>
    </lineage>
</organism>
<dbReference type="CDD" id="cd14275">
    <property type="entry name" value="UBA_EF-Ts"/>
    <property type="match status" value="1"/>
</dbReference>
<dbReference type="PROSITE" id="PS01127">
    <property type="entry name" value="EF_TS_2"/>
    <property type="match status" value="1"/>
</dbReference>
<dbReference type="PANTHER" id="PTHR11741">
    <property type="entry name" value="ELONGATION FACTOR TS"/>
    <property type="match status" value="1"/>
</dbReference>
<comment type="subcellular location">
    <subcellularLocation>
        <location evidence="5">Cytoplasm</location>
    </subcellularLocation>
</comment>
<evidence type="ECO:0000256" key="5">
    <source>
        <dbReference type="HAMAP-Rule" id="MF_00050"/>
    </source>
</evidence>